<sequence>MTQPSCLGQNVLNEPRCSYCGPEAVDGWIGEMSSYLKSVAPNQLVTTGAEGFFDVSHPMAGYNPASWADYSGQDFKANHAHPGIDYATLHMWPDNWGCAQDMSFGQKWIEAHTQVASELGIPLVVEEYGKEADEGSISSVRDPWFKMVHGLLDSSLASGGPLRGSLFWQWDGPWGPAKGSRSSKSNHVHLDDSTFKDHIIPFARRLSAIVTAAKPVTYSVPSWVLACSVSGRLPNAVAWWGWVAGPLLLVLFYLVSLWTSTMLASVYRVGDIEHARYHHAVSHILGRKWALLASTFQCIHLVLATLAYTITGGMAMSTAAQRMGSGWSKQWQLTLLLGAIEIGLSQECWWVSAIGSVSSLIYCTIALVLGCVYAKNGLGSVAGKPGNSPTDKALSMLNSLGSLAFAYSFAQAVAVGVTSAAVFYISVATTGYAALGSNVPGEVLDGFVDAPDWPMVVANLAVSAHMITAIQVFQQPLMETIESYVKARQLKRRQRKAGGAVQPGKHMEGEHLPAITETEAEESDSKKSMDNAALPVSPFADSPADKAAVPSGDAAGAIEAGNGAAAARVLSAAGRAATADAHLTPALSGGVAALGSHGSVALAPVASGLGSQRLMSVRLTANSGLVYNSTPIPTLLPPGDWKPTGRLARHTADLHLTASGRRQSTLDSIAHALGRDSMYAVDTGFCNEEVPLNEHGFLIPFWQRFIIRTSYVLLITLCAVLMPFFTPVVGLVGSITYWPLCVAFPCLMYAKVYKPSGLILLAMKVTNAFMALIVVGALIGSARALVVEWSSGFQLFD</sequence>
<feature type="transmembrane region" description="Helical" evidence="11">
    <location>
        <begin position="349"/>
        <end position="374"/>
    </location>
</feature>
<feature type="transmembrane region" description="Helical" evidence="11">
    <location>
        <begin position="237"/>
        <end position="258"/>
    </location>
</feature>
<feature type="transmembrane region" description="Helical" evidence="11">
    <location>
        <begin position="735"/>
        <end position="753"/>
    </location>
</feature>
<feature type="transmembrane region" description="Helical" evidence="11">
    <location>
        <begin position="289"/>
        <end position="310"/>
    </location>
</feature>
<evidence type="ECO:0000256" key="3">
    <source>
        <dbReference type="ARBA" id="ARBA00022448"/>
    </source>
</evidence>
<keyword evidence="8 11" id="KW-0472">Membrane</keyword>
<dbReference type="InterPro" id="IPR017853">
    <property type="entry name" value="GH"/>
</dbReference>
<feature type="transmembrane region" description="Helical" evidence="11">
    <location>
        <begin position="765"/>
        <end position="786"/>
    </location>
</feature>
<evidence type="ECO:0000313" key="15">
    <source>
        <dbReference type="Proteomes" id="UP001205105"/>
    </source>
</evidence>
<evidence type="ECO:0000256" key="7">
    <source>
        <dbReference type="ARBA" id="ARBA00022989"/>
    </source>
</evidence>
<proteinExistence type="inferred from homology"/>
<dbReference type="SUPFAM" id="SSF51445">
    <property type="entry name" value="(Trans)glycosidases"/>
    <property type="match status" value="1"/>
</dbReference>
<comment type="subcellular location">
    <subcellularLocation>
        <location evidence="1">Membrane</location>
    </subcellularLocation>
</comment>
<keyword evidence="6" id="KW-0029">Amino-acid transport</keyword>
<evidence type="ECO:0000256" key="11">
    <source>
        <dbReference type="SAM" id="Phobius"/>
    </source>
</evidence>
<comment type="caution">
    <text evidence="14">The sequence shown here is derived from an EMBL/GenBank/DDBJ whole genome shotgun (WGS) entry which is preliminary data.</text>
</comment>
<dbReference type="Proteomes" id="UP001205105">
    <property type="component" value="Unassembled WGS sequence"/>
</dbReference>
<evidence type="ECO:0000256" key="1">
    <source>
        <dbReference type="ARBA" id="ARBA00004370"/>
    </source>
</evidence>
<dbReference type="GO" id="GO:0016020">
    <property type="term" value="C:membrane"/>
    <property type="evidence" value="ECO:0007669"/>
    <property type="project" value="UniProtKB-SubCell"/>
</dbReference>
<evidence type="ECO:0000256" key="9">
    <source>
        <dbReference type="ARBA" id="ARBA00023295"/>
    </source>
</evidence>
<protein>
    <recommendedName>
        <fullName evidence="16">Amino acid transporter transmembrane domain-containing protein</fullName>
    </recommendedName>
</protein>
<evidence type="ECO:0000256" key="4">
    <source>
        <dbReference type="ARBA" id="ARBA00022692"/>
    </source>
</evidence>
<keyword evidence="5" id="KW-0378">Hydrolase</keyword>
<evidence type="ECO:0000256" key="6">
    <source>
        <dbReference type="ARBA" id="ARBA00022970"/>
    </source>
</evidence>
<evidence type="ECO:0008006" key="16">
    <source>
        <dbReference type="Google" id="ProtNLM"/>
    </source>
</evidence>
<keyword evidence="9" id="KW-0326">Glycosidase</keyword>
<dbReference type="Gene3D" id="3.20.20.80">
    <property type="entry name" value="Glycosidases"/>
    <property type="match status" value="1"/>
</dbReference>
<feature type="domain" description="Amino acid transporter transmembrane" evidence="12">
    <location>
        <begin position="702"/>
        <end position="777"/>
    </location>
</feature>
<dbReference type="GO" id="GO:0006865">
    <property type="term" value="P:amino acid transport"/>
    <property type="evidence" value="ECO:0007669"/>
    <property type="project" value="UniProtKB-KW"/>
</dbReference>
<comment type="similarity">
    <text evidence="2">Belongs to the glycosyl hydrolase 5 (cellulase A) family.</text>
</comment>
<reference evidence="14" key="1">
    <citation type="submission" date="2020-11" db="EMBL/GenBank/DDBJ databases">
        <title>Chlorella ohadii genome sequencing and assembly.</title>
        <authorList>
            <person name="Murik O."/>
            <person name="Treves H."/>
            <person name="Kedem I."/>
            <person name="Shotland Y."/>
            <person name="Kaplan A."/>
        </authorList>
    </citation>
    <scope>NUCLEOTIDE SEQUENCE</scope>
    <source>
        <strain evidence="14">1</strain>
    </source>
</reference>
<evidence type="ECO:0000256" key="5">
    <source>
        <dbReference type="ARBA" id="ARBA00022801"/>
    </source>
</evidence>
<dbReference type="InterPro" id="IPR001547">
    <property type="entry name" value="Glyco_hydro_5"/>
</dbReference>
<feature type="transmembrane region" description="Helical" evidence="11">
    <location>
        <begin position="711"/>
        <end position="729"/>
    </location>
</feature>
<feature type="domain" description="Glycoside hydrolase family 5" evidence="13">
    <location>
        <begin position="3"/>
        <end position="192"/>
    </location>
</feature>
<gene>
    <name evidence="14" type="ORF">COHA_005159</name>
</gene>
<evidence type="ECO:0000313" key="14">
    <source>
        <dbReference type="EMBL" id="KAI7841193.1"/>
    </source>
</evidence>
<dbReference type="EMBL" id="JADXDR010000067">
    <property type="protein sequence ID" value="KAI7841193.1"/>
    <property type="molecule type" value="Genomic_DNA"/>
</dbReference>
<feature type="transmembrane region" description="Helical" evidence="11">
    <location>
        <begin position="404"/>
        <end position="433"/>
    </location>
</feature>
<dbReference type="Pfam" id="PF01490">
    <property type="entry name" value="Aa_trans"/>
    <property type="match status" value="2"/>
</dbReference>
<keyword evidence="4 11" id="KW-0812">Transmembrane</keyword>
<feature type="region of interest" description="Disordered" evidence="10">
    <location>
        <begin position="495"/>
        <end position="550"/>
    </location>
</feature>
<keyword evidence="15" id="KW-1185">Reference proteome</keyword>
<evidence type="ECO:0000256" key="2">
    <source>
        <dbReference type="ARBA" id="ARBA00005641"/>
    </source>
</evidence>
<dbReference type="Pfam" id="PF26410">
    <property type="entry name" value="GH5_mannosidase"/>
    <property type="match status" value="1"/>
</dbReference>
<keyword evidence="3" id="KW-0813">Transport</keyword>
<organism evidence="14 15">
    <name type="scientific">Chlorella ohadii</name>
    <dbReference type="NCBI Taxonomy" id="2649997"/>
    <lineage>
        <taxon>Eukaryota</taxon>
        <taxon>Viridiplantae</taxon>
        <taxon>Chlorophyta</taxon>
        <taxon>core chlorophytes</taxon>
        <taxon>Trebouxiophyceae</taxon>
        <taxon>Chlorellales</taxon>
        <taxon>Chlorellaceae</taxon>
        <taxon>Chlorella clade</taxon>
        <taxon>Chlorella</taxon>
    </lineage>
</organism>
<evidence type="ECO:0000256" key="10">
    <source>
        <dbReference type="SAM" id="MobiDB-lite"/>
    </source>
</evidence>
<dbReference type="InterPro" id="IPR013057">
    <property type="entry name" value="AA_transpt_TM"/>
</dbReference>
<feature type="domain" description="Amino acid transporter transmembrane" evidence="12">
    <location>
        <begin position="233"/>
        <end position="492"/>
    </location>
</feature>
<name>A0AAD5DRL2_9CHLO</name>
<keyword evidence="7 11" id="KW-1133">Transmembrane helix</keyword>
<evidence type="ECO:0000256" key="8">
    <source>
        <dbReference type="ARBA" id="ARBA00023136"/>
    </source>
</evidence>
<evidence type="ECO:0000259" key="13">
    <source>
        <dbReference type="Pfam" id="PF26410"/>
    </source>
</evidence>
<dbReference type="PANTHER" id="PTHR48017">
    <property type="entry name" value="OS05G0424000 PROTEIN-RELATED"/>
    <property type="match status" value="1"/>
</dbReference>
<evidence type="ECO:0000259" key="12">
    <source>
        <dbReference type="Pfam" id="PF01490"/>
    </source>
</evidence>
<dbReference type="AlphaFoldDB" id="A0AAD5DRL2"/>
<accession>A0AAD5DRL2</accession>